<dbReference type="PROSITE" id="PS51729">
    <property type="entry name" value="GNAT_YJDJ"/>
    <property type="match status" value="1"/>
</dbReference>
<dbReference type="InterPro" id="IPR016181">
    <property type="entry name" value="Acyl_CoA_acyltransferase"/>
</dbReference>
<dbReference type="GO" id="GO:0016747">
    <property type="term" value="F:acyltransferase activity, transferring groups other than amino-acyl groups"/>
    <property type="evidence" value="ECO:0007669"/>
    <property type="project" value="InterPro"/>
</dbReference>
<protein>
    <submittedName>
        <fullName evidence="3">Uncharacterized protein</fullName>
    </submittedName>
</protein>
<feature type="domain" description="N-acetyltransferase" evidence="2">
    <location>
        <begin position="6"/>
        <end position="91"/>
    </location>
</feature>
<proteinExistence type="predicted"/>
<evidence type="ECO:0000259" key="1">
    <source>
        <dbReference type="PROSITE" id="PS51186"/>
    </source>
</evidence>
<dbReference type="Proteomes" id="UP000184543">
    <property type="component" value="Unassembled WGS sequence"/>
</dbReference>
<keyword evidence="4" id="KW-1185">Reference proteome</keyword>
<name>A0A1M6JLD6_9FLAO</name>
<dbReference type="CDD" id="cd04301">
    <property type="entry name" value="NAT_SF"/>
    <property type="match status" value="1"/>
</dbReference>
<dbReference type="InterPro" id="IPR031165">
    <property type="entry name" value="GNAT_YJDJ"/>
</dbReference>
<dbReference type="EMBL" id="FQYU01000005">
    <property type="protein sequence ID" value="SHJ47527.1"/>
    <property type="molecule type" value="Genomic_DNA"/>
</dbReference>
<dbReference type="PANTHER" id="PTHR31435:SF10">
    <property type="entry name" value="BSR4717 PROTEIN"/>
    <property type="match status" value="1"/>
</dbReference>
<dbReference type="SUPFAM" id="SSF55729">
    <property type="entry name" value="Acyl-CoA N-acyltransferases (Nat)"/>
    <property type="match status" value="1"/>
</dbReference>
<dbReference type="PROSITE" id="PS51186">
    <property type="entry name" value="GNAT"/>
    <property type="match status" value="1"/>
</dbReference>
<dbReference type="STRING" id="192903.SAMN04488513_10571"/>
<evidence type="ECO:0000259" key="2">
    <source>
        <dbReference type="PROSITE" id="PS51729"/>
    </source>
</evidence>
<dbReference type="Pfam" id="PF14542">
    <property type="entry name" value="Acetyltransf_CG"/>
    <property type="match status" value="1"/>
</dbReference>
<dbReference type="Gene3D" id="3.40.630.30">
    <property type="match status" value="1"/>
</dbReference>
<evidence type="ECO:0000313" key="3">
    <source>
        <dbReference type="EMBL" id="SHJ47527.1"/>
    </source>
</evidence>
<organism evidence="3 4">
    <name type="scientific">Pseudozobellia thermophila</name>
    <dbReference type="NCBI Taxonomy" id="192903"/>
    <lineage>
        <taxon>Bacteria</taxon>
        <taxon>Pseudomonadati</taxon>
        <taxon>Bacteroidota</taxon>
        <taxon>Flavobacteriia</taxon>
        <taxon>Flavobacteriales</taxon>
        <taxon>Flavobacteriaceae</taxon>
        <taxon>Pseudozobellia</taxon>
    </lineage>
</organism>
<dbReference type="OrthoDB" id="9793389at2"/>
<dbReference type="InterPro" id="IPR000182">
    <property type="entry name" value="GNAT_dom"/>
</dbReference>
<reference evidence="4" key="1">
    <citation type="submission" date="2016-11" db="EMBL/GenBank/DDBJ databases">
        <authorList>
            <person name="Varghese N."/>
            <person name="Submissions S."/>
        </authorList>
    </citation>
    <scope>NUCLEOTIDE SEQUENCE [LARGE SCALE GENOMIC DNA]</scope>
    <source>
        <strain evidence="4">DSM 19858</strain>
    </source>
</reference>
<gene>
    <name evidence="3" type="ORF">SAMN04488513_10571</name>
</gene>
<dbReference type="RefSeq" id="WP_072994376.1">
    <property type="nucleotide sequence ID" value="NZ_FQYU01000005.1"/>
</dbReference>
<evidence type="ECO:0000313" key="4">
    <source>
        <dbReference type="Proteomes" id="UP000184543"/>
    </source>
</evidence>
<feature type="domain" description="N-acetyltransferase" evidence="1">
    <location>
        <begin position="1"/>
        <end position="91"/>
    </location>
</feature>
<dbReference type="InterPro" id="IPR045057">
    <property type="entry name" value="Gcn5-rel_NAT"/>
</dbReference>
<dbReference type="AlphaFoldDB" id="A0A1M6JLD6"/>
<sequence>MKIDQQDNGKKGSFYIEHEGERAAEMIYVWKGDKLVIEHTEVAEALRGKGAAKKMLMEAVAYAREHKKKILPLCSYAASVFERTPEIRDVL</sequence>
<accession>A0A1M6JLD6</accession>
<dbReference type="PANTHER" id="PTHR31435">
    <property type="entry name" value="PROTEIN NATD1"/>
    <property type="match status" value="1"/>
</dbReference>